<feature type="domain" description="Terpene synthase N-terminal" evidence="2">
    <location>
        <begin position="16"/>
        <end position="109"/>
    </location>
</feature>
<dbReference type="EMBL" id="OU503045">
    <property type="protein sequence ID" value="CAI9770288.1"/>
    <property type="molecule type" value="Genomic_DNA"/>
</dbReference>
<dbReference type="InterPro" id="IPR050148">
    <property type="entry name" value="Terpene_synthase-like"/>
</dbReference>
<dbReference type="InterPro" id="IPR008930">
    <property type="entry name" value="Terpenoid_cyclase/PrenylTrfase"/>
</dbReference>
<dbReference type="PANTHER" id="PTHR31225">
    <property type="entry name" value="OS04G0344100 PROTEIN-RELATED"/>
    <property type="match status" value="1"/>
</dbReference>
<dbReference type="InterPro" id="IPR001906">
    <property type="entry name" value="Terpene_synth_N"/>
</dbReference>
<proteinExistence type="predicted"/>
<organism evidence="3 4">
    <name type="scientific">Fraxinus pennsylvanica</name>
    <dbReference type="NCBI Taxonomy" id="56036"/>
    <lineage>
        <taxon>Eukaryota</taxon>
        <taxon>Viridiplantae</taxon>
        <taxon>Streptophyta</taxon>
        <taxon>Embryophyta</taxon>
        <taxon>Tracheophyta</taxon>
        <taxon>Spermatophyta</taxon>
        <taxon>Magnoliopsida</taxon>
        <taxon>eudicotyledons</taxon>
        <taxon>Gunneridae</taxon>
        <taxon>Pentapetalae</taxon>
        <taxon>asterids</taxon>
        <taxon>lamiids</taxon>
        <taxon>Lamiales</taxon>
        <taxon>Oleaceae</taxon>
        <taxon>Oleeae</taxon>
        <taxon>Fraxinus</taxon>
    </lineage>
</organism>
<gene>
    <name evidence="3" type="ORF">FPE_LOCUS17675</name>
</gene>
<protein>
    <recommendedName>
        <fullName evidence="2">Terpene synthase N-terminal domain-containing protein</fullName>
    </recommendedName>
</protein>
<dbReference type="Pfam" id="PF01397">
    <property type="entry name" value="Terpene_synth"/>
    <property type="match status" value="1"/>
</dbReference>
<keyword evidence="4" id="KW-1185">Reference proteome</keyword>
<dbReference type="InterPro" id="IPR036965">
    <property type="entry name" value="Terpene_synth_N_sf"/>
</dbReference>
<dbReference type="Gene3D" id="1.50.10.130">
    <property type="entry name" value="Terpene synthase, N-terminal domain"/>
    <property type="match status" value="1"/>
</dbReference>
<keyword evidence="1" id="KW-0460">Magnesium</keyword>
<evidence type="ECO:0000313" key="3">
    <source>
        <dbReference type="EMBL" id="CAI9770288.1"/>
    </source>
</evidence>
<dbReference type="GO" id="GO:0016114">
    <property type="term" value="P:terpenoid biosynthetic process"/>
    <property type="evidence" value="ECO:0007669"/>
    <property type="project" value="InterPro"/>
</dbReference>
<evidence type="ECO:0000313" key="4">
    <source>
        <dbReference type="Proteomes" id="UP000834106"/>
    </source>
</evidence>
<dbReference type="AlphaFoldDB" id="A0AAD1ZIB3"/>
<dbReference type="Proteomes" id="UP000834106">
    <property type="component" value="Chromosome 10"/>
</dbReference>
<dbReference type="GO" id="GO:0010333">
    <property type="term" value="F:terpene synthase activity"/>
    <property type="evidence" value="ECO:0007669"/>
    <property type="project" value="InterPro"/>
</dbReference>
<accession>A0AAD1ZIB3</accession>
<reference evidence="3" key="1">
    <citation type="submission" date="2023-05" db="EMBL/GenBank/DDBJ databases">
        <authorList>
            <person name="Huff M."/>
        </authorList>
    </citation>
    <scope>NUCLEOTIDE SEQUENCE</scope>
</reference>
<evidence type="ECO:0000259" key="2">
    <source>
        <dbReference type="Pfam" id="PF01397"/>
    </source>
</evidence>
<evidence type="ECO:0000256" key="1">
    <source>
        <dbReference type="ARBA" id="ARBA00022842"/>
    </source>
</evidence>
<sequence>MHNLGQEIREAGFEAENASEDYAEFIDNLRGLGISYHFENEIKRIFSVINIKYSKNDQDSNIKDLYAPALEFRLLRQHGFNVSEEIFDSFKNEKGEFKSRLCDDIEGLL</sequence>
<dbReference type="SUPFAM" id="SSF48239">
    <property type="entry name" value="Terpenoid cyclases/Protein prenyltransferases"/>
    <property type="match status" value="1"/>
</dbReference>
<name>A0AAD1ZIB3_9LAMI</name>
<dbReference type="PANTHER" id="PTHR31225:SF9">
    <property type="entry name" value="TERPENE SYNTHASE 10"/>
    <property type="match status" value="1"/>
</dbReference>